<dbReference type="PROSITE" id="PS50968">
    <property type="entry name" value="BIOTINYL_LIPOYL"/>
    <property type="match status" value="1"/>
</dbReference>
<dbReference type="PANTHER" id="PTHR11715">
    <property type="entry name" value="GLYCINE CLEAVAGE SYSTEM H PROTEIN"/>
    <property type="match status" value="1"/>
</dbReference>
<evidence type="ECO:0000256" key="1">
    <source>
        <dbReference type="ARBA" id="ARBA00009249"/>
    </source>
</evidence>
<dbReference type="PANTHER" id="PTHR11715:SF3">
    <property type="entry name" value="GLYCINE CLEAVAGE SYSTEM H PROTEIN-RELATED"/>
    <property type="match status" value="1"/>
</dbReference>
<dbReference type="SUPFAM" id="SSF51230">
    <property type="entry name" value="Single hybrid motif"/>
    <property type="match status" value="2"/>
</dbReference>
<dbReference type="AlphaFoldDB" id="A0A8H7IJF2"/>
<accession>A0A8H7IJF2</accession>
<dbReference type="GO" id="GO:0005739">
    <property type="term" value="C:mitochondrion"/>
    <property type="evidence" value="ECO:0007669"/>
    <property type="project" value="TreeGrafter"/>
</dbReference>
<dbReference type="Gene3D" id="2.40.50.100">
    <property type="match status" value="1"/>
</dbReference>
<dbReference type="GO" id="GO:0005960">
    <property type="term" value="C:glycine cleavage complex"/>
    <property type="evidence" value="ECO:0007669"/>
    <property type="project" value="InterPro"/>
</dbReference>
<dbReference type="Proteomes" id="UP000614334">
    <property type="component" value="Unassembled WGS sequence"/>
</dbReference>
<dbReference type="PROSITE" id="PS00189">
    <property type="entry name" value="LIPOYL"/>
    <property type="match status" value="1"/>
</dbReference>
<evidence type="ECO:0000313" key="5">
    <source>
        <dbReference type="EMBL" id="KAF8760964.1"/>
    </source>
</evidence>
<comment type="similarity">
    <text evidence="1">Belongs to the GcvH family.</text>
</comment>
<evidence type="ECO:0000259" key="4">
    <source>
        <dbReference type="PROSITE" id="PS50968"/>
    </source>
</evidence>
<organism evidence="5 6">
    <name type="scientific">Rhizoctonia solani</name>
    <dbReference type="NCBI Taxonomy" id="456999"/>
    <lineage>
        <taxon>Eukaryota</taxon>
        <taxon>Fungi</taxon>
        <taxon>Dikarya</taxon>
        <taxon>Basidiomycota</taxon>
        <taxon>Agaricomycotina</taxon>
        <taxon>Agaricomycetes</taxon>
        <taxon>Cantharellales</taxon>
        <taxon>Ceratobasidiaceae</taxon>
        <taxon>Rhizoctonia</taxon>
    </lineage>
</organism>
<dbReference type="CDD" id="cd06848">
    <property type="entry name" value="GCS_H"/>
    <property type="match status" value="1"/>
</dbReference>
<gene>
    <name evidence="5" type="ORF">RHS01_00575</name>
</gene>
<dbReference type="GO" id="GO:0019464">
    <property type="term" value="P:glycine decarboxylation via glycine cleavage system"/>
    <property type="evidence" value="ECO:0007669"/>
    <property type="project" value="InterPro"/>
</dbReference>
<keyword evidence="2" id="KW-0450">Lipoyl</keyword>
<dbReference type="Pfam" id="PF01597">
    <property type="entry name" value="GCV_H"/>
    <property type="match status" value="1"/>
</dbReference>
<keyword evidence="3" id="KW-0809">Transit peptide</keyword>
<proteinExistence type="inferred from homology"/>
<evidence type="ECO:0000256" key="3">
    <source>
        <dbReference type="ARBA" id="ARBA00022946"/>
    </source>
</evidence>
<evidence type="ECO:0000256" key="2">
    <source>
        <dbReference type="ARBA" id="ARBA00022823"/>
    </source>
</evidence>
<dbReference type="GO" id="GO:0009249">
    <property type="term" value="P:protein lipoylation"/>
    <property type="evidence" value="ECO:0007669"/>
    <property type="project" value="TreeGrafter"/>
</dbReference>
<feature type="domain" description="Lipoyl-binding" evidence="4">
    <location>
        <begin position="51"/>
        <end position="151"/>
    </location>
</feature>
<comment type="caution">
    <text evidence="5">The sequence shown here is derived from an EMBL/GenBank/DDBJ whole genome shotgun (WGS) entry which is preliminary data.</text>
</comment>
<dbReference type="InterPro" id="IPR003016">
    <property type="entry name" value="2-oxoA_DH_lipoyl-BS"/>
</dbReference>
<dbReference type="InterPro" id="IPR011053">
    <property type="entry name" value="Single_hybrid_motif"/>
</dbReference>
<name>A0A8H7IJF2_9AGAM</name>
<dbReference type="EMBL" id="JACYCF010000001">
    <property type="protein sequence ID" value="KAF8760964.1"/>
    <property type="molecule type" value="Genomic_DNA"/>
</dbReference>
<dbReference type="InterPro" id="IPR033753">
    <property type="entry name" value="GCV_H/Fam206"/>
</dbReference>
<dbReference type="InterPro" id="IPR000089">
    <property type="entry name" value="Biotin_lipoyl"/>
</dbReference>
<protein>
    <submittedName>
        <fullName evidence="5">Glycine cleavage system H protein</fullName>
    </submittedName>
</protein>
<sequence length="175" mass="19189">MYRAIYASPFRATSLVRPHIIPRSTVFARTIVTKRYTKDHEWISYDSETKIGTISITKYAQSQLGDVVFVELASKGTTVEIGDSLGAVESVKAASDIYAPASGTIKELNSALEGKPSLLNESQRAKVGTNSFGDSGTLVDIHVAGWLCKIEVSDPSEIEKLYTEEQYKKFCQEGS</sequence>
<dbReference type="InterPro" id="IPR002930">
    <property type="entry name" value="GCV_H"/>
</dbReference>
<reference evidence="5" key="1">
    <citation type="submission" date="2020-09" db="EMBL/GenBank/DDBJ databases">
        <title>Comparative genome analyses of four rice-infecting Rhizoctonia solani isolates reveal extensive enrichment of homogalacturonan modification genes.</title>
        <authorList>
            <person name="Lee D.-Y."/>
            <person name="Jeon J."/>
            <person name="Kim K.-T."/>
            <person name="Cheong K."/>
            <person name="Song H."/>
            <person name="Choi G."/>
            <person name="Ko J."/>
            <person name="Opiyo S.O."/>
            <person name="Zuo S."/>
            <person name="Madhav S."/>
            <person name="Lee Y.-H."/>
            <person name="Wang G.-L."/>
        </authorList>
    </citation>
    <scope>NUCLEOTIDE SEQUENCE</scope>
    <source>
        <strain evidence="5">AG1-IA B2</strain>
    </source>
</reference>
<evidence type="ECO:0000313" key="6">
    <source>
        <dbReference type="Proteomes" id="UP000614334"/>
    </source>
</evidence>